<feature type="chain" id="PRO_5046923075" evidence="1">
    <location>
        <begin position="22"/>
        <end position="189"/>
    </location>
</feature>
<organism evidence="2 3">
    <name type="scientific">Rhizomicrobium electricum</name>
    <dbReference type="NCBI Taxonomy" id="480070"/>
    <lineage>
        <taxon>Bacteria</taxon>
        <taxon>Pseudomonadati</taxon>
        <taxon>Pseudomonadota</taxon>
        <taxon>Alphaproteobacteria</taxon>
        <taxon>Micropepsales</taxon>
        <taxon>Micropepsaceae</taxon>
        <taxon>Rhizomicrobium</taxon>
    </lineage>
</organism>
<comment type="caution">
    <text evidence="2">The sequence shown here is derived from an EMBL/GenBank/DDBJ whole genome shotgun (WGS) entry which is preliminary data.</text>
</comment>
<proteinExistence type="predicted"/>
<dbReference type="Proteomes" id="UP001499951">
    <property type="component" value="Unassembled WGS sequence"/>
</dbReference>
<gene>
    <name evidence="2" type="ORF">GCM10008942_27460</name>
</gene>
<keyword evidence="3" id="KW-1185">Reference proteome</keyword>
<accession>A0ABN1EXW5</accession>
<reference evidence="2 3" key="1">
    <citation type="journal article" date="2019" name="Int. J. Syst. Evol. Microbiol.">
        <title>The Global Catalogue of Microorganisms (GCM) 10K type strain sequencing project: providing services to taxonomists for standard genome sequencing and annotation.</title>
        <authorList>
            <consortium name="The Broad Institute Genomics Platform"/>
            <consortium name="The Broad Institute Genome Sequencing Center for Infectious Disease"/>
            <person name="Wu L."/>
            <person name="Ma J."/>
        </authorList>
    </citation>
    <scope>NUCLEOTIDE SEQUENCE [LARGE SCALE GENOMIC DNA]</scope>
    <source>
        <strain evidence="2 3">JCM 15089</strain>
    </source>
</reference>
<evidence type="ECO:0000256" key="1">
    <source>
        <dbReference type="SAM" id="SignalP"/>
    </source>
</evidence>
<sequence length="189" mass="20366">MRSSILTIAAALVFASAGARADTAFDAFKQICIESHADGDKALAIGDSLGWMPIPKAMLDQFPKGEFKDPRGRLRTTDDEFIMLVVGHGAPLFSPDTEIRVCAVAVLPTRAEGFDKQAADLAGVEKDASFSKTAFIWREENGKHIKVDRNSRDLKTYVANGNLNFLVTLGNAKISMVMLAVPGTTPAKP</sequence>
<dbReference type="RefSeq" id="WP_166936305.1">
    <property type="nucleotide sequence ID" value="NZ_BAAADD010000007.1"/>
</dbReference>
<keyword evidence="1" id="KW-0732">Signal</keyword>
<evidence type="ECO:0000313" key="3">
    <source>
        <dbReference type="Proteomes" id="UP001499951"/>
    </source>
</evidence>
<name>A0ABN1EXW5_9PROT</name>
<evidence type="ECO:0000313" key="2">
    <source>
        <dbReference type="EMBL" id="GAA0577103.1"/>
    </source>
</evidence>
<protein>
    <submittedName>
        <fullName evidence="2">Uncharacterized protein</fullName>
    </submittedName>
</protein>
<feature type="signal peptide" evidence="1">
    <location>
        <begin position="1"/>
        <end position="21"/>
    </location>
</feature>
<dbReference type="EMBL" id="BAAADD010000007">
    <property type="protein sequence ID" value="GAA0577103.1"/>
    <property type="molecule type" value="Genomic_DNA"/>
</dbReference>